<evidence type="ECO:0000313" key="2">
    <source>
        <dbReference type="Proteomes" id="UP000244930"/>
    </source>
</evidence>
<protein>
    <recommendedName>
        <fullName evidence="3">Porin domain-containing protein</fullName>
    </recommendedName>
</protein>
<accession>A0A2U8GWW6</accession>
<evidence type="ECO:0008006" key="3">
    <source>
        <dbReference type="Google" id="ProtNLM"/>
    </source>
</evidence>
<organism evidence="1 2">
    <name type="scientific">Parazoarcus communis</name>
    <dbReference type="NCBI Taxonomy" id="41977"/>
    <lineage>
        <taxon>Bacteria</taxon>
        <taxon>Pseudomonadati</taxon>
        <taxon>Pseudomonadota</taxon>
        <taxon>Betaproteobacteria</taxon>
        <taxon>Rhodocyclales</taxon>
        <taxon>Zoogloeaceae</taxon>
        <taxon>Parazoarcus</taxon>
    </lineage>
</organism>
<name>A0A2U8GWW6_9RHOO</name>
<evidence type="ECO:0000313" key="1">
    <source>
        <dbReference type="EMBL" id="AWI77763.1"/>
    </source>
</evidence>
<proteinExistence type="predicted"/>
<keyword evidence="2" id="KW-1185">Reference proteome</keyword>
<dbReference type="Proteomes" id="UP000244930">
    <property type="component" value="Chromosome"/>
</dbReference>
<dbReference type="KEGG" id="acom:CEW83_15480"/>
<gene>
    <name evidence="1" type="ORF">CEW83_15480</name>
</gene>
<dbReference type="AlphaFoldDB" id="A0A2U8GWW6"/>
<dbReference type="EMBL" id="CP022187">
    <property type="protein sequence ID" value="AWI77763.1"/>
    <property type="molecule type" value="Genomic_DNA"/>
</dbReference>
<reference evidence="1 2" key="1">
    <citation type="submission" date="2017-06" db="EMBL/GenBank/DDBJ databases">
        <title>Azoarcus.</title>
        <authorList>
            <person name="Woo J.-H."/>
            <person name="Kim H.-S."/>
        </authorList>
    </citation>
    <scope>NUCLEOTIDE SEQUENCE [LARGE SCALE GENOMIC DNA]</scope>
    <source>
        <strain evidence="1 2">TSPY31</strain>
    </source>
</reference>
<sequence>MSVDDAGTLDKGGAKLEAGWSKDDEAKGYDAAAGFSPIETLELEIGFGRSRDFATAGNEATNGHGLALKWVPLQSETGLSAGLKYEYGRDRTEGESAYVNSLTGLLTWTFEGGQMVHTNLGREVTREDGDTDAVNTWGVAVDLPLTEKLSFVAETFGNEDSRPDRAIGLRYEIIEGVKISAAVGHGNDRSFANAGIGWEF</sequence>